<dbReference type="PANTHER" id="PTHR34293:SF1">
    <property type="entry name" value="HTH-TYPE TRANSCRIPTIONAL REGULATOR TRMBL2"/>
    <property type="match status" value="1"/>
</dbReference>
<evidence type="ECO:0000259" key="1">
    <source>
        <dbReference type="SMART" id="SM00421"/>
    </source>
</evidence>
<dbReference type="SUPFAM" id="SSF46894">
    <property type="entry name" value="C-terminal effector domain of the bipartite response regulators"/>
    <property type="match status" value="1"/>
</dbReference>
<dbReference type="PANTHER" id="PTHR34293">
    <property type="entry name" value="HTH-TYPE TRANSCRIPTIONAL REGULATOR TRMBL2"/>
    <property type="match status" value="1"/>
</dbReference>
<gene>
    <name evidence="2" type="ORF">ACFFV7_07095</name>
</gene>
<dbReference type="InterPro" id="IPR016032">
    <property type="entry name" value="Sig_transdc_resp-reg_C-effctor"/>
</dbReference>
<dbReference type="InterPro" id="IPR051797">
    <property type="entry name" value="TrmB-like"/>
</dbReference>
<dbReference type="RefSeq" id="WP_189646804.1">
    <property type="nucleotide sequence ID" value="NZ_BMRC01000003.1"/>
</dbReference>
<keyword evidence="3" id="KW-1185">Reference proteome</keyword>
<dbReference type="EMBL" id="JBHMEI010000003">
    <property type="protein sequence ID" value="MFB9200951.1"/>
    <property type="molecule type" value="Genomic_DNA"/>
</dbReference>
<dbReference type="Proteomes" id="UP001589647">
    <property type="component" value="Unassembled WGS sequence"/>
</dbReference>
<sequence>MTLEALGLGPAEEELYELLVECSPATLDRLAAGFAGPGLPVLLSGLESKGLVNRLPDEPARYVAVAPDVALDALLTVAEEGLARARERAADLDDAFQQRASGQQPPLVVEVITGAAAVRQRLLQLQRAARHQVRTFSQPPYFDRHASVAAHRELLDRGIISRVIYERDFIDRPGALRQIEEMIGAGQLARVLPSLPMKLYLVDDRFALLVLRYESPDSAALLVHPSGLLEALSRLFEGTWERALPMRLTGSREAPQDDERLIALLLTGLTDEAIARQLGIGYRTAQRRIAELMARLGAHTRFQAGVQAARSQARSTPEDPRGA</sequence>
<evidence type="ECO:0000313" key="2">
    <source>
        <dbReference type="EMBL" id="MFB9200951.1"/>
    </source>
</evidence>
<reference evidence="2 3" key="1">
    <citation type="submission" date="2024-09" db="EMBL/GenBank/DDBJ databases">
        <authorList>
            <person name="Sun Q."/>
            <person name="Mori K."/>
        </authorList>
    </citation>
    <scope>NUCLEOTIDE SEQUENCE [LARGE SCALE GENOMIC DNA]</scope>
    <source>
        <strain evidence="2 3">CCM 3426</strain>
    </source>
</reference>
<dbReference type="SMART" id="SM00421">
    <property type="entry name" value="HTH_LUXR"/>
    <property type="match status" value="1"/>
</dbReference>
<feature type="domain" description="HTH luxR-type" evidence="1">
    <location>
        <begin position="245"/>
        <end position="308"/>
    </location>
</feature>
<protein>
    <submittedName>
        <fullName evidence="2">LuxR C-terminal-related transcriptional regulator</fullName>
    </submittedName>
</protein>
<organism evidence="2 3">
    <name type="scientific">Nonomuraea spiralis</name>
    <dbReference type="NCBI Taxonomy" id="46182"/>
    <lineage>
        <taxon>Bacteria</taxon>
        <taxon>Bacillati</taxon>
        <taxon>Actinomycetota</taxon>
        <taxon>Actinomycetes</taxon>
        <taxon>Streptosporangiales</taxon>
        <taxon>Streptosporangiaceae</taxon>
        <taxon>Nonomuraea</taxon>
    </lineage>
</organism>
<comment type="caution">
    <text evidence="2">The sequence shown here is derived from an EMBL/GenBank/DDBJ whole genome shotgun (WGS) entry which is preliminary data.</text>
</comment>
<name>A0ABV5I8V5_9ACTN</name>
<dbReference type="InterPro" id="IPR000792">
    <property type="entry name" value="Tscrpt_reg_LuxR_C"/>
</dbReference>
<dbReference type="InterPro" id="IPR036388">
    <property type="entry name" value="WH-like_DNA-bd_sf"/>
</dbReference>
<dbReference type="Gene3D" id="1.10.10.10">
    <property type="entry name" value="Winged helix-like DNA-binding domain superfamily/Winged helix DNA-binding domain"/>
    <property type="match status" value="2"/>
</dbReference>
<evidence type="ECO:0000313" key="3">
    <source>
        <dbReference type="Proteomes" id="UP001589647"/>
    </source>
</evidence>
<proteinExistence type="predicted"/>
<accession>A0ABV5I8V5</accession>